<protein>
    <submittedName>
        <fullName evidence="1">Uncharacterized protein</fullName>
    </submittedName>
</protein>
<accession>A0A1X1YKS9</accession>
<evidence type="ECO:0000313" key="1">
    <source>
        <dbReference type="EMBL" id="ORW11698.1"/>
    </source>
</evidence>
<dbReference type="Proteomes" id="UP000193487">
    <property type="component" value="Unassembled WGS sequence"/>
</dbReference>
<name>A0A1X1YKS9_9MYCO</name>
<keyword evidence="2" id="KW-1185">Reference proteome</keyword>
<dbReference type="EMBL" id="LQPE01000007">
    <property type="protein sequence ID" value="ORW11698.1"/>
    <property type="molecule type" value="Genomic_DNA"/>
</dbReference>
<gene>
    <name evidence="1" type="ORF">AWC14_18745</name>
</gene>
<comment type="caution">
    <text evidence="1">The sequence shown here is derived from an EMBL/GenBank/DDBJ whole genome shotgun (WGS) entry which is preliminary data.</text>
</comment>
<reference evidence="1 2" key="1">
    <citation type="submission" date="2016-01" db="EMBL/GenBank/DDBJ databases">
        <title>The new phylogeny of the genus Mycobacterium.</title>
        <authorList>
            <person name="Tarcisio F."/>
            <person name="Conor M."/>
            <person name="Antonella G."/>
            <person name="Elisabetta G."/>
            <person name="Giulia F.S."/>
            <person name="Sara T."/>
            <person name="Anna F."/>
            <person name="Clotilde B."/>
            <person name="Roberto B."/>
            <person name="Veronica D.S."/>
            <person name="Fabio R."/>
            <person name="Monica P."/>
            <person name="Olivier J."/>
            <person name="Enrico T."/>
            <person name="Nicola S."/>
        </authorList>
    </citation>
    <scope>NUCLEOTIDE SEQUENCE [LARGE SCALE GENOMIC DNA]</scope>
    <source>
        <strain evidence="1 2">DSM 45166</strain>
    </source>
</reference>
<proteinExistence type="predicted"/>
<evidence type="ECO:0000313" key="2">
    <source>
        <dbReference type="Proteomes" id="UP000193487"/>
    </source>
</evidence>
<dbReference type="AlphaFoldDB" id="A0A1X1YKS9"/>
<sequence>MRPAAFFWEVFPPLPEPLLRLLWLLPELLPPRLDEPGEFEIAAARDLLIPFLRKPSYCLSFLTLGP</sequence>
<organism evidence="1 2">
    <name type="scientific">Mycobacterium kyorinense</name>
    <dbReference type="NCBI Taxonomy" id="487514"/>
    <lineage>
        <taxon>Bacteria</taxon>
        <taxon>Bacillati</taxon>
        <taxon>Actinomycetota</taxon>
        <taxon>Actinomycetes</taxon>
        <taxon>Mycobacteriales</taxon>
        <taxon>Mycobacteriaceae</taxon>
        <taxon>Mycobacterium</taxon>
    </lineage>
</organism>